<dbReference type="GO" id="GO:0016020">
    <property type="term" value="C:membrane"/>
    <property type="evidence" value="ECO:0007669"/>
    <property type="project" value="UniProtKB-SubCell"/>
</dbReference>
<reference evidence="7 8" key="1">
    <citation type="journal article" date="2016" name="Front. Microbiol.">
        <title>Comparative Genomics Analysis of Streptomyces Species Reveals Their Adaptation to the Marine Environment and Their Diversity at the Genomic Level.</title>
        <authorList>
            <person name="Tian X."/>
            <person name="Zhang Z."/>
            <person name="Yang T."/>
            <person name="Chen M."/>
            <person name="Li J."/>
            <person name="Chen F."/>
            <person name="Yang J."/>
            <person name="Li W."/>
            <person name="Zhang B."/>
            <person name="Zhang Z."/>
            <person name="Wu J."/>
            <person name="Zhang C."/>
            <person name="Long L."/>
            <person name="Xiao J."/>
        </authorList>
    </citation>
    <scope>NUCLEOTIDE SEQUENCE [LARGE SCALE GENOMIC DNA]</scope>
    <source>
        <strain evidence="7 8">SCSIO M10379</strain>
    </source>
</reference>
<keyword evidence="4 6" id="KW-0472">Membrane</keyword>
<keyword evidence="2 6" id="KW-0812">Transmembrane</keyword>
<feature type="region of interest" description="Disordered" evidence="5">
    <location>
        <begin position="170"/>
        <end position="309"/>
    </location>
</feature>
<dbReference type="PANTHER" id="PTHR39157">
    <property type="entry name" value="INTEGRAL MEMBRANE PROTEIN-RELATED"/>
    <property type="match status" value="1"/>
</dbReference>
<dbReference type="PANTHER" id="PTHR39157:SF1">
    <property type="entry name" value="DOXX FAMILY PROTEIN"/>
    <property type="match status" value="1"/>
</dbReference>
<feature type="compositionally biased region" description="Gly residues" evidence="5">
    <location>
        <begin position="656"/>
        <end position="678"/>
    </location>
</feature>
<evidence type="ECO:0000256" key="4">
    <source>
        <dbReference type="ARBA" id="ARBA00023136"/>
    </source>
</evidence>
<feature type="compositionally biased region" description="Polar residues" evidence="5">
    <location>
        <begin position="538"/>
        <end position="549"/>
    </location>
</feature>
<feature type="compositionally biased region" description="Polar residues" evidence="5">
    <location>
        <begin position="570"/>
        <end position="589"/>
    </location>
</feature>
<feature type="region of interest" description="Disordered" evidence="5">
    <location>
        <begin position="88"/>
        <end position="154"/>
    </location>
</feature>
<feature type="compositionally biased region" description="Low complexity" evidence="5">
    <location>
        <begin position="604"/>
        <end position="631"/>
    </location>
</feature>
<comment type="caution">
    <text evidence="7">The sequence shown here is derived from an EMBL/GenBank/DDBJ whole genome shotgun (WGS) entry which is preliminary data.</text>
</comment>
<feature type="compositionally biased region" description="Polar residues" evidence="5">
    <location>
        <begin position="177"/>
        <end position="186"/>
    </location>
</feature>
<evidence type="ECO:0000313" key="7">
    <source>
        <dbReference type="EMBL" id="OEU97188.1"/>
    </source>
</evidence>
<feature type="transmembrane region" description="Helical" evidence="6">
    <location>
        <begin position="385"/>
        <end position="407"/>
    </location>
</feature>
<organism evidence="7 8">
    <name type="scientific">Streptomyces qinglanensis</name>
    <dbReference type="NCBI Taxonomy" id="943816"/>
    <lineage>
        <taxon>Bacteria</taxon>
        <taxon>Bacillati</taxon>
        <taxon>Actinomycetota</taxon>
        <taxon>Actinomycetes</taxon>
        <taxon>Kitasatosporales</taxon>
        <taxon>Streptomycetaceae</taxon>
        <taxon>Streptomyces</taxon>
    </lineage>
</organism>
<feature type="transmembrane region" description="Helical" evidence="6">
    <location>
        <begin position="414"/>
        <end position="433"/>
    </location>
</feature>
<evidence type="ECO:0000256" key="6">
    <source>
        <dbReference type="SAM" id="Phobius"/>
    </source>
</evidence>
<name>A0A1E7JZS7_9ACTN</name>
<comment type="subcellular location">
    <subcellularLocation>
        <location evidence="1">Membrane</location>
        <topology evidence="1">Multi-pass membrane protein</topology>
    </subcellularLocation>
</comment>
<feature type="compositionally biased region" description="Low complexity" evidence="5">
    <location>
        <begin position="123"/>
        <end position="141"/>
    </location>
</feature>
<proteinExistence type="predicted"/>
<feature type="compositionally biased region" description="Low complexity" evidence="5">
    <location>
        <begin position="644"/>
        <end position="655"/>
    </location>
</feature>
<feature type="transmembrane region" description="Helical" evidence="6">
    <location>
        <begin position="322"/>
        <end position="343"/>
    </location>
</feature>
<dbReference type="InterPro" id="IPR032808">
    <property type="entry name" value="DoxX"/>
</dbReference>
<evidence type="ECO:0000256" key="1">
    <source>
        <dbReference type="ARBA" id="ARBA00004141"/>
    </source>
</evidence>
<feature type="compositionally biased region" description="Gly residues" evidence="5">
    <location>
        <begin position="270"/>
        <end position="279"/>
    </location>
</feature>
<evidence type="ECO:0000256" key="5">
    <source>
        <dbReference type="SAM" id="MobiDB-lite"/>
    </source>
</evidence>
<feature type="transmembrane region" description="Helical" evidence="6">
    <location>
        <begin position="439"/>
        <end position="462"/>
    </location>
</feature>
<evidence type="ECO:0000256" key="3">
    <source>
        <dbReference type="ARBA" id="ARBA00022989"/>
    </source>
</evidence>
<dbReference type="AlphaFoldDB" id="A0A1E7JZS7"/>
<feature type="region of interest" description="Disordered" evidence="5">
    <location>
        <begin position="510"/>
        <end position="678"/>
    </location>
</feature>
<dbReference type="PATRIC" id="fig|943816.4.peg.129"/>
<feature type="compositionally biased region" description="Gly residues" evidence="5">
    <location>
        <begin position="632"/>
        <end position="643"/>
    </location>
</feature>
<protein>
    <submittedName>
        <fullName evidence="7">Uncharacterized protein</fullName>
    </submittedName>
</protein>
<accession>A0A1E7JZS7</accession>
<dbReference type="Proteomes" id="UP000175829">
    <property type="component" value="Unassembled WGS sequence"/>
</dbReference>
<feature type="compositionally biased region" description="Acidic residues" evidence="5">
    <location>
        <begin position="284"/>
        <end position="296"/>
    </location>
</feature>
<keyword evidence="3 6" id="KW-1133">Transmembrane helix</keyword>
<gene>
    <name evidence="7" type="ORF">AN217_04050</name>
</gene>
<dbReference type="EMBL" id="LJGV01000022">
    <property type="protein sequence ID" value="OEU97188.1"/>
    <property type="molecule type" value="Genomic_DNA"/>
</dbReference>
<sequence length="678" mass="68586">MDTRTPRAPGASGRGSGHSPAGSPRGFFDDEPVLSTVKVPSDPAEVVVNHASFRVRLGGAAAPPTAAMPYAPSAASAVPARGALSPAATATVPTSPTLPLTQPGPADGRGAPAFEDTGPMPVTAGGSPAGARRSATGRRTPVVWSGGPEPDDTGATKLIQAARTAGLVGFEGGTAESDPTATQTLPRVNGPGTAGPGRTGNGPATVVGPPRGPQPSESGGPLPPREHRTEPLLKGVRPARSAFDEDTGEFEAAGPETGELPAVTHRGGDLHPGGPGGPRYGDDPYPDDAYADDEDEHTQGDTGARRRRDTVRHAYYPGRRMNLGVVLLPLRLFLGFITVYAGMGKLCDPVYFDGGERGSMVTWLRSLDPWTIATPLRDFALAHPVGAGLTVAFLQVIVGVLTMFGLWQRVAAGIGALLSVALLMTVSWSSVPAYEAPDIIYLAAWSPLIIAGAPVFSLDGRLASEAWRRLGPRVELRDLRRRVLRRGTVIATVVVGLALLIGSLLGSAVRTSQPASGPGRGELPTNRLPGSPMPQEPGRSSSGQATQGPSGADGRDGDKDSRDKDGSPSAEETSPGEQRATTGPESTPSQGRTQGADQGGGQGAATPGQQQGTTAPPAQQQPAPRQPQANPGGSGGSSSGGGSSDSSGTGASSSGSGSGSSSGSSGGRRGALGGLLGH</sequence>
<evidence type="ECO:0000313" key="8">
    <source>
        <dbReference type="Proteomes" id="UP000175829"/>
    </source>
</evidence>
<evidence type="ECO:0000256" key="2">
    <source>
        <dbReference type="ARBA" id="ARBA00022692"/>
    </source>
</evidence>
<dbReference type="Pfam" id="PF07681">
    <property type="entry name" value="DoxX"/>
    <property type="match status" value="1"/>
</dbReference>
<feature type="transmembrane region" description="Helical" evidence="6">
    <location>
        <begin position="483"/>
        <end position="505"/>
    </location>
</feature>
<feature type="compositionally biased region" description="Basic and acidic residues" evidence="5">
    <location>
        <begin position="553"/>
        <end position="566"/>
    </location>
</feature>
<feature type="region of interest" description="Disordered" evidence="5">
    <location>
        <begin position="1"/>
        <end position="31"/>
    </location>
</feature>
<feature type="compositionally biased region" description="Low complexity" evidence="5">
    <location>
        <begin position="88"/>
        <end position="101"/>
    </location>
</feature>